<dbReference type="InterPro" id="IPR025286">
    <property type="entry name" value="MOFRL_assoc_dom"/>
</dbReference>
<name>A0ABT4LID1_9PROT</name>
<reference evidence="3" key="1">
    <citation type="submission" date="2022-12" db="EMBL/GenBank/DDBJ databases">
        <title>Bacterial isolates from different developmental stages of Nematostella vectensis.</title>
        <authorList>
            <person name="Fraune S."/>
        </authorList>
    </citation>
    <scope>NUCLEOTIDE SEQUENCE</scope>
    <source>
        <strain evidence="3">G21630-S1</strain>
    </source>
</reference>
<dbReference type="PANTHER" id="PTHR12227">
    <property type="entry name" value="GLYCERATE KINASE"/>
    <property type="match status" value="1"/>
</dbReference>
<sequence>MRDTNSRQLLRDLFQAGLDAANPRLAVPGFLPSLPKGRTIVIGAGKAAAAMAKAVEENWAGAIDGLVVTRYDHDLPEGEKCSRIEVVEAAHPVPDAAGRQAAQRIFEKVQGLTSDDLVLCLISGGGSALLALPVEGVSLEDKQALNKALLKSGANISEMNTVRKHLSAVKGGQLAAAAAPARVVSLLISDVPGDDPDVIASGPTVPDPTTFADTRAILKKYNITPPPAIAAHIDRGEGETPKPGDACFDNCSMFMISRPQASLEAAAEVARSQGITPVILGDSLEGESREVAKVMAGIARQVANHEQPAQAPCVLLSGGETTVTVRGNGRGGRNAEFLLALAVELDGAADIYAIACDTDGIDGSEDNAGAIMTPDTLERARKAGTDAKARLANNDGYGFFESIGDLVMTGPTLTNVNDFRAILILPKG</sequence>
<keyword evidence="3" id="KW-0808">Transferase</keyword>
<gene>
    <name evidence="3" type="ORF">O4H49_08790</name>
</gene>
<dbReference type="RefSeq" id="WP_269423040.1">
    <property type="nucleotide sequence ID" value="NZ_JAPWGY010000002.1"/>
</dbReference>
<comment type="caution">
    <text evidence="3">The sequence shown here is derived from an EMBL/GenBank/DDBJ whole genome shotgun (WGS) entry which is preliminary data.</text>
</comment>
<keyword evidence="3" id="KW-0418">Kinase</keyword>
<dbReference type="InterPro" id="IPR037035">
    <property type="entry name" value="GK-like_C_sf"/>
</dbReference>
<dbReference type="EMBL" id="JAPWGY010000002">
    <property type="protein sequence ID" value="MCZ4280870.1"/>
    <property type="molecule type" value="Genomic_DNA"/>
</dbReference>
<dbReference type="Gene3D" id="3.40.1480.10">
    <property type="entry name" value="MOFRL domain"/>
    <property type="match status" value="1"/>
</dbReference>
<evidence type="ECO:0000259" key="1">
    <source>
        <dbReference type="Pfam" id="PF05161"/>
    </source>
</evidence>
<proteinExistence type="predicted"/>
<dbReference type="InterPro" id="IPR007835">
    <property type="entry name" value="MOFRL"/>
</dbReference>
<feature type="domain" description="MOFRL" evidence="1">
    <location>
        <begin position="313"/>
        <end position="418"/>
    </location>
</feature>
<organism evidence="3 4">
    <name type="scientific">Kiloniella laminariae</name>
    <dbReference type="NCBI Taxonomy" id="454162"/>
    <lineage>
        <taxon>Bacteria</taxon>
        <taxon>Pseudomonadati</taxon>
        <taxon>Pseudomonadota</taxon>
        <taxon>Alphaproteobacteria</taxon>
        <taxon>Rhodospirillales</taxon>
        <taxon>Kiloniellaceae</taxon>
        <taxon>Kiloniella</taxon>
    </lineage>
</organism>
<dbReference type="Proteomes" id="UP001069802">
    <property type="component" value="Unassembled WGS sequence"/>
</dbReference>
<accession>A0ABT4LID1</accession>
<dbReference type="SUPFAM" id="SSF82544">
    <property type="entry name" value="GckA/TtuD-like"/>
    <property type="match status" value="1"/>
</dbReference>
<evidence type="ECO:0000259" key="2">
    <source>
        <dbReference type="Pfam" id="PF13660"/>
    </source>
</evidence>
<dbReference type="PANTHER" id="PTHR12227:SF0">
    <property type="entry name" value="GLYCERATE KINASE"/>
    <property type="match status" value="1"/>
</dbReference>
<dbReference type="InterPro" id="IPR038614">
    <property type="entry name" value="GK_N_sf"/>
</dbReference>
<dbReference type="Gene3D" id="3.40.50.10180">
    <property type="entry name" value="Glycerate kinase, MOFRL-like N-terminal domain"/>
    <property type="match status" value="1"/>
</dbReference>
<dbReference type="Pfam" id="PF05161">
    <property type="entry name" value="MOFRL"/>
    <property type="match status" value="1"/>
</dbReference>
<dbReference type="Pfam" id="PF13660">
    <property type="entry name" value="DUF4147"/>
    <property type="match status" value="1"/>
</dbReference>
<protein>
    <submittedName>
        <fullName evidence="3">Glycerate kinase</fullName>
    </submittedName>
</protein>
<dbReference type="InterPro" id="IPR039760">
    <property type="entry name" value="MOFRL_protein"/>
</dbReference>
<keyword evidence="4" id="KW-1185">Reference proteome</keyword>
<feature type="domain" description="MOFRL-associated" evidence="2">
    <location>
        <begin position="10"/>
        <end position="233"/>
    </location>
</feature>
<dbReference type="GO" id="GO:0016301">
    <property type="term" value="F:kinase activity"/>
    <property type="evidence" value="ECO:0007669"/>
    <property type="project" value="UniProtKB-KW"/>
</dbReference>
<evidence type="ECO:0000313" key="4">
    <source>
        <dbReference type="Proteomes" id="UP001069802"/>
    </source>
</evidence>
<evidence type="ECO:0000313" key="3">
    <source>
        <dbReference type="EMBL" id="MCZ4280870.1"/>
    </source>
</evidence>